<dbReference type="EMBL" id="JAFIRN010000013">
    <property type="protein sequence ID" value="KAG5836966.1"/>
    <property type="molecule type" value="Genomic_DNA"/>
</dbReference>
<name>A0A9D3RNS5_ANGAN</name>
<evidence type="ECO:0000313" key="1">
    <source>
        <dbReference type="EMBL" id="KAG5836966.1"/>
    </source>
</evidence>
<sequence>MASPSRSAPSEGPSASAVPLFTATRPPRRLVFVCASASVPVRECLRYLSSFLLLSLKTSGPGAGQILSCPPCAPCPVPEPLAKPPREGAALHGGLKIAGFCFRAGWVTGAVCSQAGRGNFIQHGCAQTECRAASLHRSGVAQRLGLREPGCTSSLSRATAHRGDTKTQR</sequence>
<comment type="caution">
    <text evidence="1">The sequence shown here is derived from an EMBL/GenBank/DDBJ whole genome shotgun (WGS) entry which is preliminary data.</text>
</comment>
<dbReference type="Proteomes" id="UP001044222">
    <property type="component" value="Chromosome 13"/>
</dbReference>
<keyword evidence="2" id="KW-1185">Reference proteome</keyword>
<reference evidence="1" key="1">
    <citation type="submission" date="2021-01" db="EMBL/GenBank/DDBJ databases">
        <title>A chromosome-scale assembly of European eel, Anguilla anguilla.</title>
        <authorList>
            <person name="Henkel C."/>
            <person name="Jong-Raadsen S.A."/>
            <person name="Dufour S."/>
            <person name="Weltzien F.-A."/>
            <person name="Palstra A.P."/>
            <person name="Pelster B."/>
            <person name="Spaink H.P."/>
            <person name="Van Den Thillart G.E."/>
            <person name="Jansen H."/>
            <person name="Zahm M."/>
            <person name="Klopp C."/>
            <person name="Cedric C."/>
            <person name="Louis A."/>
            <person name="Berthelot C."/>
            <person name="Parey E."/>
            <person name="Roest Crollius H."/>
            <person name="Montfort J."/>
            <person name="Robinson-Rechavi M."/>
            <person name="Bucao C."/>
            <person name="Bouchez O."/>
            <person name="Gislard M."/>
            <person name="Lluch J."/>
            <person name="Milhes M."/>
            <person name="Lampietro C."/>
            <person name="Lopez Roques C."/>
            <person name="Donnadieu C."/>
            <person name="Braasch I."/>
            <person name="Desvignes T."/>
            <person name="Postlethwait J."/>
            <person name="Bobe J."/>
            <person name="Guiguen Y."/>
            <person name="Dirks R."/>
        </authorList>
    </citation>
    <scope>NUCLEOTIDE SEQUENCE</scope>
    <source>
        <strain evidence="1">Tag_6206</strain>
        <tissue evidence="1">Liver</tissue>
    </source>
</reference>
<proteinExistence type="predicted"/>
<gene>
    <name evidence="1" type="ORF">ANANG_G00234260</name>
</gene>
<evidence type="ECO:0000313" key="2">
    <source>
        <dbReference type="Proteomes" id="UP001044222"/>
    </source>
</evidence>
<organism evidence="1 2">
    <name type="scientific">Anguilla anguilla</name>
    <name type="common">European freshwater eel</name>
    <name type="synonym">Muraena anguilla</name>
    <dbReference type="NCBI Taxonomy" id="7936"/>
    <lineage>
        <taxon>Eukaryota</taxon>
        <taxon>Metazoa</taxon>
        <taxon>Chordata</taxon>
        <taxon>Craniata</taxon>
        <taxon>Vertebrata</taxon>
        <taxon>Euteleostomi</taxon>
        <taxon>Actinopterygii</taxon>
        <taxon>Neopterygii</taxon>
        <taxon>Teleostei</taxon>
        <taxon>Anguilliformes</taxon>
        <taxon>Anguillidae</taxon>
        <taxon>Anguilla</taxon>
    </lineage>
</organism>
<protein>
    <submittedName>
        <fullName evidence="1">Uncharacterized protein</fullName>
    </submittedName>
</protein>
<dbReference type="AlphaFoldDB" id="A0A9D3RNS5"/>
<accession>A0A9D3RNS5</accession>